<name>A0ABR2IZ78_9EUKA</name>
<organism evidence="5 6">
    <name type="scientific">Tritrichomonas musculus</name>
    <dbReference type="NCBI Taxonomy" id="1915356"/>
    <lineage>
        <taxon>Eukaryota</taxon>
        <taxon>Metamonada</taxon>
        <taxon>Parabasalia</taxon>
        <taxon>Tritrichomonadida</taxon>
        <taxon>Tritrichomonadidae</taxon>
        <taxon>Tritrichomonas</taxon>
    </lineage>
</organism>
<protein>
    <submittedName>
        <fullName evidence="5">Ribosome biogenesis protein tsr1</fullName>
    </submittedName>
</protein>
<sequence>MKSAHRSVLKQKNKKHKSGHGKKDQFKDPKISTPSANLHNEKGQKDRRNQAADARRENKMMASKLAKIVGSKNGPPKVVGILPCSANADANSFLTIFNFQSEVENFMIHSGTICGGQFQCRITPLAIERSIDVLIDIGKVSDIIILLFYNNEPLDQWGQLAISILKSIGLPQIIAVVASPSGEPIPKSSLVNYRNYIQKDLPDVDRILPVVTPDDMTQFVRFLSVTTPKTISWKENRPNMLIQNFVVNEEQETIDIYGYLRGAPLNVHQVVTIPYLGDYYIASANDVVASDELRHPFVYEHGDADILEADIHPPQTVESYEAVQQVQEEFGKMELEDNYQQEGEMNQDNIDDEFEDERDARQAEEEAALWKRTQEELEFPDEFDYNNEVLLRERLRRYRGLKSFKSSPWNRYESLPPQYSRIFEFSNFARLSEACIAEQEKGDLQPGCRLKVTLLNGENDITIWQRVPAGRPLTMFGLFRNETRLTVLNASFTNRGEPVRSKEPLLIICGFRHLWIHPLFSEYDTRADKHLYLKVVDTGKQAIASFIAPAMMQSCPVSYFKESDGFMNFIGTGSIKTVDPCRMIIKRIKLTGNPYRTLGKTARVTMMFFNKDDINYFKSINLNTKSGKAGHITEPIGEKGHFKAVFSDIMQPNDTVCMNLYKRVFPKIDTEPATF</sequence>
<dbReference type="Pfam" id="PF04950">
    <property type="entry name" value="RIBIOP_C"/>
    <property type="match status" value="1"/>
</dbReference>
<feature type="compositionally biased region" description="Basic and acidic residues" evidence="2">
    <location>
        <begin position="39"/>
        <end position="57"/>
    </location>
</feature>
<feature type="compositionally biased region" description="Basic and acidic residues" evidence="2">
    <location>
        <begin position="21"/>
        <end position="30"/>
    </location>
</feature>
<dbReference type="SMART" id="SM01362">
    <property type="entry name" value="DUF663"/>
    <property type="match status" value="1"/>
</dbReference>
<dbReference type="SMART" id="SM00785">
    <property type="entry name" value="AARP2CN"/>
    <property type="match status" value="1"/>
</dbReference>
<dbReference type="InterPro" id="IPR007034">
    <property type="entry name" value="BMS1_TSR1_C"/>
</dbReference>
<dbReference type="PANTHER" id="PTHR12858">
    <property type="entry name" value="RIBOSOME BIOGENESIS PROTEIN"/>
    <property type="match status" value="1"/>
</dbReference>
<dbReference type="InterPro" id="IPR012948">
    <property type="entry name" value="AARP2CN"/>
</dbReference>
<evidence type="ECO:0000259" key="3">
    <source>
        <dbReference type="SMART" id="SM00785"/>
    </source>
</evidence>
<dbReference type="PANTHER" id="PTHR12858:SF1">
    <property type="entry name" value="PRE-RRNA-PROCESSING PROTEIN TSR1 HOMOLOG"/>
    <property type="match status" value="1"/>
</dbReference>
<feature type="region of interest" description="Disordered" evidence="2">
    <location>
        <begin position="1"/>
        <end position="57"/>
    </location>
</feature>
<evidence type="ECO:0000313" key="5">
    <source>
        <dbReference type="EMBL" id="KAK8870949.1"/>
    </source>
</evidence>
<feature type="domain" description="AARP2CN" evidence="3">
    <location>
        <begin position="215"/>
        <end position="291"/>
    </location>
</feature>
<feature type="domain" description="Ribosome biogenesis protein BMS1/TSR1 C-terminal" evidence="4">
    <location>
        <begin position="382"/>
        <end position="664"/>
    </location>
</feature>
<proteinExistence type="inferred from homology"/>
<dbReference type="Pfam" id="PF08142">
    <property type="entry name" value="AARP2CN"/>
    <property type="match status" value="1"/>
</dbReference>
<reference evidence="5 6" key="1">
    <citation type="submission" date="2024-04" db="EMBL/GenBank/DDBJ databases">
        <title>Tritrichomonas musculus Genome.</title>
        <authorList>
            <person name="Alves-Ferreira E."/>
            <person name="Grigg M."/>
            <person name="Lorenzi H."/>
            <person name="Galac M."/>
        </authorList>
    </citation>
    <scope>NUCLEOTIDE SEQUENCE [LARGE SCALE GENOMIC DNA]</scope>
    <source>
        <strain evidence="5 6">EAF2021</strain>
    </source>
</reference>
<comment type="similarity">
    <text evidence="1">Belongs to the TRAFAC class translation factor GTPase superfamily. Bms1-like GTPase family. TSR1 subfamily.</text>
</comment>
<dbReference type="EMBL" id="JAPFFF010000014">
    <property type="protein sequence ID" value="KAK8870949.1"/>
    <property type="molecule type" value="Genomic_DNA"/>
</dbReference>
<dbReference type="InterPro" id="IPR039761">
    <property type="entry name" value="Bms1/Tsr1"/>
</dbReference>
<gene>
    <name evidence="5" type="ORF">M9Y10_008862</name>
</gene>
<evidence type="ECO:0000313" key="6">
    <source>
        <dbReference type="Proteomes" id="UP001470230"/>
    </source>
</evidence>
<comment type="caution">
    <text evidence="5">The sequence shown here is derived from an EMBL/GenBank/DDBJ whole genome shotgun (WGS) entry which is preliminary data.</text>
</comment>
<feature type="compositionally biased region" description="Basic residues" evidence="2">
    <location>
        <begin position="1"/>
        <end position="20"/>
    </location>
</feature>
<dbReference type="Proteomes" id="UP001470230">
    <property type="component" value="Unassembled WGS sequence"/>
</dbReference>
<evidence type="ECO:0000256" key="2">
    <source>
        <dbReference type="SAM" id="MobiDB-lite"/>
    </source>
</evidence>
<accession>A0ABR2IZ78</accession>
<evidence type="ECO:0000256" key="1">
    <source>
        <dbReference type="ARBA" id="ARBA00038288"/>
    </source>
</evidence>
<evidence type="ECO:0000259" key="4">
    <source>
        <dbReference type="SMART" id="SM01362"/>
    </source>
</evidence>
<keyword evidence="6" id="KW-1185">Reference proteome</keyword>